<protein>
    <submittedName>
        <fullName evidence="3">Lipase</fullName>
    </submittedName>
</protein>
<evidence type="ECO:0000313" key="4">
    <source>
        <dbReference type="Proteomes" id="UP000636938"/>
    </source>
</evidence>
<comment type="caution">
    <text evidence="3">The sequence shown here is derived from an EMBL/GenBank/DDBJ whole genome shotgun (WGS) entry which is preliminary data.</text>
</comment>
<accession>A0A8X8FTT9</accession>
<dbReference type="RefSeq" id="WP_191768326.1">
    <property type="nucleotide sequence ID" value="NZ_JACSQS010000001.1"/>
</dbReference>
<dbReference type="Proteomes" id="UP000636938">
    <property type="component" value="Unassembled WGS sequence"/>
</dbReference>
<evidence type="ECO:0000259" key="2">
    <source>
        <dbReference type="Pfam" id="PF20410"/>
    </source>
</evidence>
<sequence length="444" mass="46919">MSLTSQDYAALSDDAYKDYAVGRRDNGKDELVTLNGHSYKIIEHANNKSNGYQGTIYERADTGEVIVAHRGTEQILLDGVVTDAGMVLTRANLQAPDAIALTQRAVAQAEVSASLNGRAAEVSVTGHSLGGALAQVSAHHHGLKGETFNAYGAASLGYRIREGGDAMVNHVMAADPVSAASGHYGQVKVYANETEIKNLYGSGFRNGAVAGFLMPDSALLAAGRSLDSHKMGNFLGAGSVLDNPASQALAKQNEGMISEYRDKLEFLRGGVTTATRGGIGNAEDIINRIRGPLEPGEPARKAAEEDAHKRDGAMRMDQSGHPGNLLFQDALRGVEAQDLRVGRTPDQHSGQLAGSLAAEMHANGGTRIDNVLMSNDASRTFGVQGEVNDPAHLRVSVATTEAMNTSLDQSSERVASQQSAQQVASQDRDLQIEQSQVAARSMNA</sequence>
<feature type="domain" description="X-Tfes XVIPCD" evidence="2">
    <location>
        <begin position="317"/>
        <end position="415"/>
    </location>
</feature>
<proteinExistence type="predicted"/>
<evidence type="ECO:0000313" key="3">
    <source>
        <dbReference type="EMBL" id="MBD7952782.1"/>
    </source>
</evidence>
<dbReference type="EMBL" id="JACSQS010000001">
    <property type="protein sequence ID" value="MBD7952782.1"/>
    <property type="molecule type" value="Genomic_DNA"/>
</dbReference>
<feature type="compositionally biased region" description="Basic and acidic residues" evidence="1">
    <location>
        <begin position="297"/>
        <end position="314"/>
    </location>
</feature>
<gene>
    <name evidence="3" type="ORF">H9654_01065</name>
</gene>
<feature type="compositionally biased region" description="Low complexity" evidence="1">
    <location>
        <begin position="412"/>
        <end position="425"/>
    </location>
</feature>
<dbReference type="Pfam" id="PF20410">
    <property type="entry name" value="X-Tfes_XVIPCD"/>
    <property type="match status" value="1"/>
</dbReference>
<organism evidence="3 4">
    <name type="scientific">Stenotrophomonas lacuserhaii</name>
    <dbReference type="NCBI Taxonomy" id="2760084"/>
    <lineage>
        <taxon>Bacteria</taxon>
        <taxon>Pseudomonadati</taxon>
        <taxon>Pseudomonadota</taxon>
        <taxon>Gammaproteobacteria</taxon>
        <taxon>Lysobacterales</taxon>
        <taxon>Lysobacteraceae</taxon>
        <taxon>Stenotrophomonas</taxon>
    </lineage>
</organism>
<dbReference type="InterPro" id="IPR046519">
    <property type="entry name" value="X-Tfes_XVIPCD"/>
</dbReference>
<feature type="region of interest" description="Disordered" evidence="1">
    <location>
        <begin position="404"/>
        <end position="444"/>
    </location>
</feature>
<dbReference type="Gene3D" id="3.40.50.1820">
    <property type="entry name" value="alpha/beta hydrolase"/>
    <property type="match status" value="1"/>
</dbReference>
<dbReference type="InterPro" id="IPR029058">
    <property type="entry name" value="AB_hydrolase_fold"/>
</dbReference>
<dbReference type="AlphaFoldDB" id="A0A8X8FTT9"/>
<keyword evidence="4" id="KW-1185">Reference proteome</keyword>
<feature type="compositionally biased region" description="Polar residues" evidence="1">
    <location>
        <begin position="432"/>
        <end position="444"/>
    </location>
</feature>
<feature type="region of interest" description="Disordered" evidence="1">
    <location>
        <begin position="290"/>
        <end position="322"/>
    </location>
</feature>
<dbReference type="Pfam" id="PF26363">
    <property type="entry name" value="Phospholipase-like"/>
    <property type="match status" value="1"/>
</dbReference>
<reference evidence="3 4" key="1">
    <citation type="submission" date="2020-08" db="EMBL/GenBank/DDBJ databases">
        <title>A Genomic Blueprint of the Chicken Gut Microbiome.</title>
        <authorList>
            <person name="Gilroy R."/>
            <person name="Ravi A."/>
            <person name="Getino M."/>
            <person name="Pursley I."/>
            <person name="Horton D.L."/>
            <person name="Alikhan N.-F."/>
            <person name="Baker D."/>
            <person name="Gharbi K."/>
            <person name="Hall N."/>
            <person name="Watson M."/>
            <person name="Adriaenssens E.M."/>
            <person name="Foster-Nyarko E."/>
            <person name="Jarju S."/>
            <person name="Secka A."/>
            <person name="Antonio M."/>
            <person name="Oren A."/>
            <person name="Chaudhuri R."/>
            <person name="La Ragione R.M."/>
            <person name="Hildebrand F."/>
            <person name="Pallen M.J."/>
        </authorList>
    </citation>
    <scope>NUCLEOTIDE SEQUENCE [LARGE SCALE GENOMIC DNA]</scope>
    <source>
        <strain evidence="3 4">Sa5BUN4</strain>
    </source>
</reference>
<dbReference type="SUPFAM" id="SSF53474">
    <property type="entry name" value="alpha/beta-Hydrolases"/>
    <property type="match status" value="1"/>
</dbReference>
<name>A0A8X8FTT9_9GAMM</name>
<dbReference type="GO" id="GO:0006629">
    <property type="term" value="P:lipid metabolic process"/>
    <property type="evidence" value="ECO:0007669"/>
    <property type="project" value="InterPro"/>
</dbReference>
<evidence type="ECO:0000256" key="1">
    <source>
        <dbReference type="SAM" id="MobiDB-lite"/>
    </source>
</evidence>